<dbReference type="AlphaFoldDB" id="A0A2P2NJQ7"/>
<dbReference type="EMBL" id="GGEC01062225">
    <property type="protein sequence ID" value="MBX42709.1"/>
    <property type="molecule type" value="Transcribed_RNA"/>
</dbReference>
<accession>A0A2P2NJQ7</accession>
<organism evidence="1">
    <name type="scientific">Rhizophora mucronata</name>
    <name type="common">Asiatic mangrove</name>
    <dbReference type="NCBI Taxonomy" id="61149"/>
    <lineage>
        <taxon>Eukaryota</taxon>
        <taxon>Viridiplantae</taxon>
        <taxon>Streptophyta</taxon>
        <taxon>Embryophyta</taxon>
        <taxon>Tracheophyta</taxon>
        <taxon>Spermatophyta</taxon>
        <taxon>Magnoliopsida</taxon>
        <taxon>eudicotyledons</taxon>
        <taxon>Gunneridae</taxon>
        <taxon>Pentapetalae</taxon>
        <taxon>rosids</taxon>
        <taxon>fabids</taxon>
        <taxon>Malpighiales</taxon>
        <taxon>Rhizophoraceae</taxon>
        <taxon>Rhizophora</taxon>
    </lineage>
</organism>
<name>A0A2P2NJQ7_RHIMU</name>
<proteinExistence type="predicted"/>
<reference evidence="1" key="1">
    <citation type="submission" date="2018-02" db="EMBL/GenBank/DDBJ databases">
        <title>Rhizophora mucronata_Transcriptome.</title>
        <authorList>
            <person name="Meera S.P."/>
            <person name="Sreeshan A."/>
            <person name="Augustine A."/>
        </authorList>
    </citation>
    <scope>NUCLEOTIDE SEQUENCE</scope>
    <source>
        <tissue evidence="1">Leaf</tissue>
    </source>
</reference>
<evidence type="ECO:0000313" key="1">
    <source>
        <dbReference type="EMBL" id="MBX42709.1"/>
    </source>
</evidence>
<protein>
    <submittedName>
        <fullName evidence="1">Uncharacterized protein</fullName>
    </submittedName>
</protein>
<sequence length="51" mass="5757">MLPVKEFFARISATRELLKHCGISPVKLLLDKSRMVRETNSQNNCGISPAR</sequence>